<evidence type="ECO:0000313" key="1">
    <source>
        <dbReference type="EMBL" id="WAR14087.1"/>
    </source>
</evidence>
<dbReference type="Proteomes" id="UP001164746">
    <property type="component" value="Chromosome 9"/>
</dbReference>
<organism evidence="1 2">
    <name type="scientific">Mya arenaria</name>
    <name type="common">Soft-shell clam</name>
    <dbReference type="NCBI Taxonomy" id="6604"/>
    <lineage>
        <taxon>Eukaryota</taxon>
        <taxon>Metazoa</taxon>
        <taxon>Spiralia</taxon>
        <taxon>Lophotrochozoa</taxon>
        <taxon>Mollusca</taxon>
        <taxon>Bivalvia</taxon>
        <taxon>Autobranchia</taxon>
        <taxon>Heteroconchia</taxon>
        <taxon>Euheterodonta</taxon>
        <taxon>Imparidentia</taxon>
        <taxon>Neoheterodontei</taxon>
        <taxon>Myida</taxon>
        <taxon>Myoidea</taxon>
        <taxon>Myidae</taxon>
        <taxon>Mya</taxon>
    </lineage>
</organism>
<dbReference type="Gene3D" id="3.30.420.40">
    <property type="match status" value="2"/>
</dbReference>
<keyword evidence="2" id="KW-1185">Reference proteome</keyword>
<dbReference type="SUPFAM" id="SSF53067">
    <property type="entry name" value="Actin-like ATPase domain"/>
    <property type="match status" value="1"/>
</dbReference>
<name>A0ABY7EXR4_MYAAR</name>
<reference evidence="1" key="1">
    <citation type="submission" date="2022-11" db="EMBL/GenBank/DDBJ databases">
        <title>Centuries of genome instability and evolution in soft-shell clam transmissible cancer (bioRxiv).</title>
        <authorList>
            <person name="Hart S.F.M."/>
            <person name="Yonemitsu M.A."/>
            <person name="Giersch R.M."/>
            <person name="Beal B.F."/>
            <person name="Arriagada G."/>
            <person name="Davis B.W."/>
            <person name="Ostrander E.A."/>
            <person name="Goff S.P."/>
            <person name="Metzger M.J."/>
        </authorList>
    </citation>
    <scope>NUCLEOTIDE SEQUENCE</scope>
    <source>
        <strain evidence="1">MELC-2E11</strain>
        <tissue evidence="1">Siphon/mantle</tissue>
    </source>
</reference>
<proteinExistence type="predicted"/>
<accession>A0ABY7EXR4</accession>
<dbReference type="PANTHER" id="PTHR14187">
    <property type="entry name" value="ALPHA KINASE/ELONGATION FACTOR 2 KINASE"/>
    <property type="match status" value="1"/>
</dbReference>
<gene>
    <name evidence="1" type="ORF">MAR_004192</name>
</gene>
<sequence>MRDAAVAAEIDPDRLKLALEPECASIWCETLGTDVKGAVAIAGSQYMVVDLGGGTADISVHERKPDGTLKEIHKASGGPWGGIFVDKNYMKMLDRLYGEETLIDLRKTEPSKIILISLHKKRSFDTENTNHVVVRLSVSLRDLADKHFKQPLEDRIAALDIQEDSITPK</sequence>
<feature type="non-terminal residue" evidence="1">
    <location>
        <position position="1"/>
    </location>
</feature>
<dbReference type="PANTHER" id="PTHR14187:SF5">
    <property type="entry name" value="HEAT SHOCK 70 KDA PROTEIN 12A"/>
    <property type="match status" value="1"/>
</dbReference>
<evidence type="ECO:0000313" key="2">
    <source>
        <dbReference type="Proteomes" id="UP001164746"/>
    </source>
</evidence>
<dbReference type="EMBL" id="CP111020">
    <property type="protein sequence ID" value="WAR14087.1"/>
    <property type="molecule type" value="Genomic_DNA"/>
</dbReference>
<dbReference type="Gene3D" id="3.90.640.10">
    <property type="entry name" value="Actin, Chain A, domain 4"/>
    <property type="match status" value="1"/>
</dbReference>
<protein>
    <submittedName>
        <fullName evidence="1">HS12A-like protein</fullName>
    </submittedName>
</protein>
<dbReference type="InterPro" id="IPR043129">
    <property type="entry name" value="ATPase_NBD"/>
</dbReference>